<keyword evidence="4" id="KW-1185">Reference proteome</keyword>
<dbReference type="InterPro" id="IPR051869">
    <property type="entry name" value="STARD3"/>
</dbReference>
<dbReference type="InterPro" id="IPR023393">
    <property type="entry name" value="START-like_dom_sf"/>
</dbReference>
<dbReference type="GO" id="GO:0005789">
    <property type="term" value="C:endoplasmic reticulum membrane"/>
    <property type="evidence" value="ECO:0007669"/>
    <property type="project" value="TreeGrafter"/>
</dbReference>
<evidence type="ECO:0000256" key="1">
    <source>
        <dbReference type="SAM" id="SignalP"/>
    </source>
</evidence>
<feature type="chain" id="PRO_5042146768" description="START domain-containing protein" evidence="1">
    <location>
        <begin position="16"/>
        <end position="223"/>
    </location>
</feature>
<dbReference type="SUPFAM" id="SSF55961">
    <property type="entry name" value="Bet v1-like"/>
    <property type="match status" value="1"/>
</dbReference>
<dbReference type="Pfam" id="PF01852">
    <property type="entry name" value="START"/>
    <property type="match status" value="1"/>
</dbReference>
<dbReference type="GO" id="GO:0008289">
    <property type="term" value="F:lipid binding"/>
    <property type="evidence" value="ECO:0007669"/>
    <property type="project" value="InterPro"/>
</dbReference>
<dbReference type="PANTHER" id="PTHR46121:SF4">
    <property type="entry name" value="STEROIDOGENIC ACUTE REGULATORY PROTEIN-LIKE"/>
    <property type="match status" value="1"/>
</dbReference>
<feature type="domain" description="START" evidence="2">
    <location>
        <begin position="36"/>
        <end position="223"/>
    </location>
</feature>
<dbReference type="Proteomes" id="UP001208570">
    <property type="component" value="Unassembled WGS sequence"/>
</dbReference>
<dbReference type="PRINTS" id="PR00978">
    <property type="entry name" value="STARPROTEIN"/>
</dbReference>
<dbReference type="GO" id="GO:0140284">
    <property type="term" value="C:endoplasmic reticulum-endosome membrane contact site"/>
    <property type="evidence" value="ECO:0007669"/>
    <property type="project" value="TreeGrafter"/>
</dbReference>
<dbReference type="InterPro" id="IPR002913">
    <property type="entry name" value="START_lipid-bd_dom"/>
</dbReference>
<dbReference type="SMART" id="SM00234">
    <property type="entry name" value="START"/>
    <property type="match status" value="1"/>
</dbReference>
<feature type="signal peptide" evidence="1">
    <location>
        <begin position="1"/>
        <end position="15"/>
    </location>
</feature>
<sequence length="223" mass="25417">MLLLSLLIKFYLVQEIDYVQKAELAWDQAWQILHTEDGWRKESGSSIESGIVYSRYFKHIGKLFKLETFVETSPDSLFEELVIRCDSQPQWNATVLEARSLQVIDSHTDIYYSVAAEGAGGLVSSRDFVSLRHWKFKDGIIFAAGCAVTYPGMPPTKKHVRGENRPGGWAFKPVTGQPNRCFFCWIINTDLKGWIPQYAVDQALSGTLLDFTKHIKKHIQELS</sequence>
<proteinExistence type="predicted"/>
<gene>
    <name evidence="3" type="ORF">LSH36_2059g00000</name>
</gene>
<dbReference type="AlphaFoldDB" id="A0AAD9MNZ4"/>
<dbReference type="InterPro" id="IPR000799">
    <property type="entry name" value="StAR-like"/>
</dbReference>
<evidence type="ECO:0000313" key="3">
    <source>
        <dbReference type="EMBL" id="KAK2139073.1"/>
    </source>
</evidence>
<dbReference type="EMBL" id="JAODUP010002054">
    <property type="protein sequence ID" value="KAK2139073.1"/>
    <property type="molecule type" value="Genomic_DNA"/>
</dbReference>
<dbReference type="PROSITE" id="PS50848">
    <property type="entry name" value="START"/>
    <property type="match status" value="1"/>
</dbReference>
<comment type="caution">
    <text evidence="3">The sequence shown here is derived from an EMBL/GenBank/DDBJ whole genome shotgun (WGS) entry which is preliminary data.</text>
</comment>
<dbReference type="GO" id="GO:0099044">
    <property type="term" value="P:vesicle tethering to endoplasmic reticulum"/>
    <property type="evidence" value="ECO:0007669"/>
    <property type="project" value="TreeGrafter"/>
</dbReference>
<dbReference type="GO" id="GO:0005765">
    <property type="term" value="C:lysosomal membrane"/>
    <property type="evidence" value="ECO:0007669"/>
    <property type="project" value="TreeGrafter"/>
</dbReference>
<evidence type="ECO:0000313" key="4">
    <source>
        <dbReference type="Proteomes" id="UP001208570"/>
    </source>
</evidence>
<name>A0AAD9MNZ4_9ANNE</name>
<organism evidence="3 4">
    <name type="scientific">Paralvinella palmiformis</name>
    <dbReference type="NCBI Taxonomy" id="53620"/>
    <lineage>
        <taxon>Eukaryota</taxon>
        <taxon>Metazoa</taxon>
        <taxon>Spiralia</taxon>
        <taxon>Lophotrochozoa</taxon>
        <taxon>Annelida</taxon>
        <taxon>Polychaeta</taxon>
        <taxon>Sedentaria</taxon>
        <taxon>Canalipalpata</taxon>
        <taxon>Terebellida</taxon>
        <taxon>Terebelliformia</taxon>
        <taxon>Alvinellidae</taxon>
        <taxon>Paralvinella</taxon>
    </lineage>
</organism>
<protein>
    <recommendedName>
        <fullName evidence="2">START domain-containing protein</fullName>
    </recommendedName>
</protein>
<accession>A0AAD9MNZ4</accession>
<dbReference type="PANTHER" id="PTHR46121">
    <property type="entry name" value="STEROIDOGENIC ACUTE REGULATORY PROTEIN-LIKE"/>
    <property type="match status" value="1"/>
</dbReference>
<evidence type="ECO:0000259" key="2">
    <source>
        <dbReference type="PROSITE" id="PS50848"/>
    </source>
</evidence>
<dbReference type="GO" id="GO:0031902">
    <property type="term" value="C:late endosome membrane"/>
    <property type="evidence" value="ECO:0007669"/>
    <property type="project" value="TreeGrafter"/>
</dbReference>
<keyword evidence="1" id="KW-0732">Signal</keyword>
<dbReference type="Gene3D" id="3.30.530.20">
    <property type="match status" value="1"/>
</dbReference>
<reference evidence="3" key="1">
    <citation type="journal article" date="2023" name="Mol. Biol. Evol.">
        <title>Third-Generation Sequencing Reveals the Adaptive Role of the Epigenome in Three Deep-Sea Polychaetes.</title>
        <authorList>
            <person name="Perez M."/>
            <person name="Aroh O."/>
            <person name="Sun Y."/>
            <person name="Lan Y."/>
            <person name="Juniper S.K."/>
            <person name="Young C.R."/>
            <person name="Angers B."/>
            <person name="Qian P.Y."/>
        </authorList>
    </citation>
    <scope>NUCLEOTIDE SEQUENCE</scope>
    <source>
        <strain evidence="3">P08H-3</strain>
    </source>
</reference>